<reference evidence="3 4" key="1">
    <citation type="submission" date="2024-04" db="EMBL/GenBank/DDBJ databases">
        <title>Luteolibacter sp. isolated from soil.</title>
        <authorList>
            <person name="An J."/>
        </authorList>
    </citation>
    <scope>NUCLEOTIDE SEQUENCE [LARGE SCALE GENOMIC DNA]</scope>
    <source>
        <strain evidence="3 4">Y139</strain>
    </source>
</reference>
<feature type="compositionally biased region" description="Basic and acidic residues" evidence="1">
    <location>
        <begin position="97"/>
        <end position="111"/>
    </location>
</feature>
<feature type="signal peptide" evidence="2">
    <location>
        <begin position="1"/>
        <end position="23"/>
    </location>
</feature>
<name>A0ABU9B1D4_9BACT</name>
<gene>
    <name evidence="3" type="ORF">WKV53_21120</name>
</gene>
<feature type="region of interest" description="Disordered" evidence="1">
    <location>
        <begin position="97"/>
        <end position="118"/>
    </location>
</feature>
<dbReference type="RefSeq" id="WP_341406789.1">
    <property type="nucleotide sequence ID" value="NZ_JBBUKT010000009.1"/>
</dbReference>
<keyword evidence="2" id="KW-0732">Signal</keyword>
<evidence type="ECO:0000256" key="2">
    <source>
        <dbReference type="SAM" id="SignalP"/>
    </source>
</evidence>
<evidence type="ECO:0000313" key="3">
    <source>
        <dbReference type="EMBL" id="MEK7953029.1"/>
    </source>
</evidence>
<feature type="chain" id="PRO_5046473871" evidence="2">
    <location>
        <begin position="24"/>
        <end position="305"/>
    </location>
</feature>
<sequence length="305" mass="33786">MKPPILSVVAALVFPLASFSRGADEGAALLDKVIQFPGSYSQVCDVMTAPSDLPYRAYQLSGFAGASFSKANVAAIKANREALVKAIRARLPEIDLKRKPAEPKQDPKPEENFDGETVGCDPKVLNPLLLDVILELEATEALPELLVLEAKLVDGIAKAKDDAKVTPPAVQGWFVSEERDQYDENEPEAKRDRRIQLFQSRVAQRDLVILMGRLLREKKYAPYLTTSSLEKAYVKGIKKAAQEDGIADYKPGQPLPEDKKEWHITLDPVSKVPVTSYPSVDVPYTRASRDEVRAAAEKWIKEKSE</sequence>
<dbReference type="EMBL" id="JBBUKT010000009">
    <property type="protein sequence ID" value="MEK7953029.1"/>
    <property type="molecule type" value="Genomic_DNA"/>
</dbReference>
<evidence type="ECO:0000313" key="4">
    <source>
        <dbReference type="Proteomes" id="UP001371305"/>
    </source>
</evidence>
<proteinExistence type="predicted"/>
<accession>A0ABU9B1D4</accession>
<keyword evidence="4" id="KW-1185">Reference proteome</keyword>
<comment type="caution">
    <text evidence="3">The sequence shown here is derived from an EMBL/GenBank/DDBJ whole genome shotgun (WGS) entry which is preliminary data.</text>
</comment>
<dbReference type="Proteomes" id="UP001371305">
    <property type="component" value="Unassembled WGS sequence"/>
</dbReference>
<protein>
    <submittedName>
        <fullName evidence="3">Uncharacterized protein</fullName>
    </submittedName>
</protein>
<evidence type="ECO:0000256" key="1">
    <source>
        <dbReference type="SAM" id="MobiDB-lite"/>
    </source>
</evidence>
<organism evidence="3 4">
    <name type="scientific">Luteolibacter soli</name>
    <dbReference type="NCBI Taxonomy" id="3135280"/>
    <lineage>
        <taxon>Bacteria</taxon>
        <taxon>Pseudomonadati</taxon>
        <taxon>Verrucomicrobiota</taxon>
        <taxon>Verrucomicrobiia</taxon>
        <taxon>Verrucomicrobiales</taxon>
        <taxon>Verrucomicrobiaceae</taxon>
        <taxon>Luteolibacter</taxon>
    </lineage>
</organism>